<organism evidence="1">
    <name type="scientific">marine sediment metagenome</name>
    <dbReference type="NCBI Taxonomy" id="412755"/>
    <lineage>
        <taxon>unclassified sequences</taxon>
        <taxon>metagenomes</taxon>
        <taxon>ecological metagenomes</taxon>
    </lineage>
</organism>
<reference evidence="1" key="1">
    <citation type="journal article" date="2014" name="Front. Microbiol.">
        <title>High frequency of phylogenetically diverse reductive dehalogenase-homologous genes in deep subseafloor sedimentary metagenomes.</title>
        <authorList>
            <person name="Kawai M."/>
            <person name="Futagami T."/>
            <person name="Toyoda A."/>
            <person name="Takaki Y."/>
            <person name="Nishi S."/>
            <person name="Hori S."/>
            <person name="Arai W."/>
            <person name="Tsubouchi T."/>
            <person name="Morono Y."/>
            <person name="Uchiyama I."/>
            <person name="Ito T."/>
            <person name="Fujiyama A."/>
            <person name="Inagaki F."/>
            <person name="Takami H."/>
        </authorList>
    </citation>
    <scope>NUCLEOTIDE SEQUENCE</scope>
    <source>
        <strain evidence="1">Expedition CK06-06</strain>
    </source>
</reference>
<protein>
    <submittedName>
        <fullName evidence="1">Uncharacterized protein</fullName>
    </submittedName>
</protein>
<name>X1S5N9_9ZZZZ</name>
<proteinExistence type="predicted"/>
<sequence length="114" mass="13326">NDFIISKEKEAYLQEYDKFQKVVKYLKEREGTQNNIYFPAIENNNKEDGVEIQKVDLADLLNSLDKVLQNTKKEDFLPFKKSTFTTASKMKEIINLLKDSKEGLSFLFFFSPSN</sequence>
<feature type="non-terminal residue" evidence="1">
    <location>
        <position position="1"/>
    </location>
</feature>
<evidence type="ECO:0000313" key="1">
    <source>
        <dbReference type="EMBL" id="GAI74436.1"/>
    </source>
</evidence>
<gene>
    <name evidence="1" type="ORF">S12H4_20295</name>
</gene>
<accession>X1S5N9</accession>
<dbReference type="EMBL" id="BARW01010269">
    <property type="protein sequence ID" value="GAI74436.1"/>
    <property type="molecule type" value="Genomic_DNA"/>
</dbReference>
<comment type="caution">
    <text evidence="1">The sequence shown here is derived from an EMBL/GenBank/DDBJ whole genome shotgun (WGS) entry which is preliminary data.</text>
</comment>
<dbReference type="AlphaFoldDB" id="X1S5N9"/>